<dbReference type="EMBL" id="AKCV02000015">
    <property type="protein sequence ID" value="TMS58127.1"/>
    <property type="molecule type" value="Genomic_DNA"/>
</dbReference>
<gene>
    <name evidence="1" type="ORF">MW7_005040</name>
</gene>
<keyword evidence="2" id="KW-1185">Reference proteome</keyword>
<reference evidence="1" key="1">
    <citation type="submission" date="2019-05" db="EMBL/GenBank/DDBJ databases">
        <title>Revised genome assembly of Burkholderiaceae (previously Ralstonia) sp. PBA.</title>
        <authorList>
            <person name="Gan H.M."/>
        </authorList>
    </citation>
    <scope>NUCLEOTIDE SEQUENCE</scope>
    <source>
        <strain evidence="1">PBA</strain>
    </source>
</reference>
<evidence type="ECO:0000313" key="2">
    <source>
        <dbReference type="Proteomes" id="UP000004277"/>
    </source>
</evidence>
<comment type="caution">
    <text evidence="1">The sequence shown here is derived from an EMBL/GenBank/DDBJ whole genome shotgun (WGS) entry which is preliminary data.</text>
</comment>
<evidence type="ECO:0000313" key="1">
    <source>
        <dbReference type="EMBL" id="TMS58127.1"/>
    </source>
</evidence>
<proteinExistence type="predicted"/>
<dbReference type="Proteomes" id="UP000004277">
    <property type="component" value="Unassembled WGS sequence"/>
</dbReference>
<accession>A0ACD3SPR1</accession>
<name>A0ACD3SPR1_9BURK</name>
<sequence>MKTPSRGFALATSLIMLVIVTLLALAGARMAIDSRKVADNQRDRDIAFQAAEAALRDAEFDIEGGSRMTVFDANEQTGFVKGRCGTDGNARGLCETADAEIVPIWQTVNFDDVSANAPTVAYGTFTGNRFASGAGLLPSRPPRYIIEPMQLTIEGASANAQGKVPFYRITAVGFGPNPAVRVMLQTFYYKITP</sequence>
<organism evidence="1 2">
    <name type="scientific">Imbroritus primus</name>
    <dbReference type="NCBI Taxonomy" id="3058603"/>
    <lineage>
        <taxon>Bacteria</taxon>
        <taxon>Pseudomonadati</taxon>
        <taxon>Pseudomonadota</taxon>
        <taxon>Betaproteobacteria</taxon>
        <taxon>Burkholderiales</taxon>
        <taxon>Burkholderiaceae</taxon>
        <taxon>Imbroritus</taxon>
    </lineage>
</organism>
<protein>
    <submittedName>
        <fullName evidence="1">Pilus assembly protein</fullName>
    </submittedName>
</protein>